<evidence type="ECO:0000313" key="2">
    <source>
        <dbReference type="Proteomes" id="UP001189624"/>
    </source>
</evidence>
<reference evidence="1" key="1">
    <citation type="submission" date="2023-10" db="EMBL/GenBank/DDBJ databases">
        <authorList>
            <person name="Domelevo Entfellner J.-B."/>
        </authorList>
    </citation>
    <scope>NUCLEOTIDE SEQUENCE</scope>
</reference>
<gene>
    <name evidence="1" type="ORF">AYBTSS11_LOCUS22698</name>
</gene>
<name>A0AA86TJR8_9FABA</name>
<accession>A0AA86TJR8</accession>
<dbReference type="Gramene" id="rna-AYBTSS11_LOCUS22698">
    <property type="protein sequence ID" value="CAJ1970712.1"/>
    <property type="gene ID" value="gene-AYBTSS11_LOCUS22698"/>
</dbReference>
<sequence length="168" mass="18889">MSSSWLYSFSTRKLKMYTVISTEKTIHEALPLIEVCDWGMEVLKFVSSMEQIMVLNCSDKILEAGKWLFCVLDLVETDKKICVTGHLGYFENFSLVGGILCNGVPAHKTSHIGFAKAERQDDEHGLVLEAEKGIYGGTHLKSLRFQLSHQILPPVHLTPSRNYNQEGS</sequence>
<proteinExistence type="predicted"/>
<keyword evidence="2" id="KW-1185">Reference proteome</keyword>
<protein>
    <submittedName>
        <fullName evidence="1">Uncharacterized protein</fullName>
    </submittedName>
</protein>
<dbReference type="Proteomes" id="UP001189624">
    <property type="component" value="Chromosome 8"/>
</dbReference>
<organism evidence="1 2">
    <name type="scientific">Sphenostylis stenocarpa</name>
    <dbReference type="NCBI Taxonomy" id="92480"/>
    <lineage>
        <taxon>Eukaryota</taxon>
        <taxon>Viridiplantae</taxon>
        <taxon>Streptophyta</taxon>
        <taxon>Embryophyta</taxon>
        <taxon>Tracheophyta</taxon>
        <taxon>Spermatophyta</taxon>
        <taxon>Magnoliopsida</taxon>
        <taxon>eudicotyledons</taxon>
        <taxon>Gunneridae</taxon>
        <taxon>Pentapetalae</taxon>
        <taxon>rosids</taxon>
        <taxon>fabids</taxon>
        <taxon>Fabales</taxon>
        <taxon>Fabaceae</taxon>
        <taxon>Papilionoideae</taxon>
        <taxon>50 kb inversion clade</taxon>
        <taxon>NPAAA clade</taxon>
        <taxon>indigoferoid/millettioid clade</taxon>
        <taxon>Phaseoleae</taxon>
        <taxon>Sphenostylis</taxon>
    </lineage>
</organism>
<evidence type="ECO:0000313" key="1">
    <source>
        <dbReference type="EMBL" id="CAJ1970712.1"/>
    </source>
</evidence>
<dbReference type="EMBL" id="OY731405">
    <property type="protein sequence ID" value="CAJ1970712.1"/>
    <property type="molecule type" value="Genomic_DNA"/>
</dbReference>
<dbReference type="AlphaFoldDB" id="A0AA86TJR8"/>